<keyword evidence="2" id="KW-0812">Transmembrane</keyword>
<keyword evidence="2" id="KW-1133">Transmembrane helix</keyword>
<protein>
    <recommendedName>
        <fullName evidence="5">Transmembrane protein</fullName>
    </recommendedName>
</protein>
<evidence type="ECO:0000313" key="3">
    <source>
        <dbReference type="EMBL" id="CAD8051793.1"/>
    </source>
</evidence>
<feature type="compositionally biased region" description="Polar residues" evidence="1">
    <location>
        <begin position="268"/>
        <end position="279"/>
    </location>
</feature>
<dbReference type="AlphaFoldDB" id="A0A8S1KBA0"/>
<keyword evidence="2" id="KW-0472">Membrane</keyword>
<sequence length="327" mass="37881">MKKLVQSTDFDTVIQKLNIQCKTKMDDYSDPMQKIKNSSPMIFGDYANCNTPIQLQLSPIDTNQKSYISLLSDNIEFSVKDKKQGNNTQQSFEHTKLTYSEGINSFIQYEKINNEEQSILNKRLKEIRHVYIKKLEQLDDCILSMILIEYLHDRLQILEKFEQHLSQKSSSRLKEQPLKSALKKKDSICSSRYYTQNINDSQEDDWKFIRDAQNNLKKQRQSSYDEEFITPSKVRFSNRFLLFNIMNIFKVLLLVFLILSVTAQQLRGNNDQPDTSSQVKKCSCGSGKTTTGGQGQNKASLIQYQEALKKLHDGIKEASTDFQAKHI</sequence>
<comment type="caution">
    <text evidence="3">The sequence shown here is derived from an EMBL/GenBank/DDBJ whole genome shotgun (WGS) entry which is preliminary data.</text>
</comment>
<accession>A0A8S1KBA0</accession>
<feature type="compositionally biased region" description="Low complexity" evidence="1">
    <location>
        <begin position="280"/>
        <end position="289"/>
    </location>
</feature>
<organism evidence="3 4">
    <name type="scientific">Paramecium primaurelia</name>
    <dbReference type="NCBI Taxonomy" id="5886"/>
    <lineage>
        <taxon>Eukaryota</taxon>
        <taxon>Sar</taxon>
        <taxon>Alveolata</taxon>
        <taxon>Ciliophora</taxon>
        <taxon>Intramacronucleata</taxon>
        <taxon>Oligohymenophorea</taxon>
        <taxon>Peniculida</taxon>
        <taxon>Parameciidae</taxon>
        <taxon>Paramecium</taxon>
    </lineage>
</organism>
<name>A0A8S1KBA0_PARPR</name>
<dbReference type="OMA" id="MIFGDYA"/>
<gene>
    <name evidence="3" type="ORF">PPRIM_AZ9-3.1.T0180335</name>
</gene>
<reference evidence="3" key="1">
    <citation type="submission" date="2021-01" db="EMBL/GenBank/DDBJ databases">
        <authorList>
            <consortium name="Genoscope - CEA"/>
            <person name="William W."/>
        </authorList>
    </citation>
    <scope>NUCLEOTIDE SEQUENCE</scope>
</reference>
<evidence type="ECO:0000313" key="4">
    <source>
        <dbReference type="Proteomes" id="UP000688137"/>
    </source>
</evidence>
<keyword evidence="4" id="KW-1185">Reference proteome</keyword>
<evidence type="ECO:0000256" key="2">
    <source>
        <dbReference type="SAM" id="Phobius"/>
    </source>
</evidence>
<feature type="region of interest" description="Disordered" evidence="1">
    <location>
        <begin position="268"/>
        <end position="296"/>
    </location>
</feature>
<evidence type="ECO:0000256" key="1">
    <source>
        <dbReference type="SAM" id="MobiDB-lite"/>
    </source>
</evidence>
<dbReference type="Proteomes" id="UP000688137">
    <property type="component" value="Unassembled WGS sequence"/>
</dbReference>
<feature type="transmembrane region" description="Helical" evidence="2">
    <location>
        <begin position="240"/>
        <end position="263"/>
    </location>
</feature>
<proteinExistence type="predicted"/>
<evidence type="ECO:0008006" key="5">
    <source>
        <dbReference type="Google" id="ProtNLM"/>
    </source>
</evidence>
<dbReference type="EMBL" id="CAJJDM010000014">
    <property type="protein sequence ID" value="CAD8051793.1"/>
    <property type="molecule type" value="Genomic_DNA"/>
</dbReference>